<accession>A0A4Z2GJ70</accession>
<gene>
    <name evidence="1" type="ORF">EYF80_036861</name>
</gene>
<comment type="caution">
    <text evidence="1">The sequence shown here is derived from an EMBL/GenBank/DDBJ whole genome shotgun (WGS) entry which is preliminary data.</text>
</comment>
<dbReference type="Proteomes" id="UP000314294">
    <property type="component" value="Unassembled WGS sequence"/>
</dbReference>
<keyword evidence="2" id="KW-1185">Reference proteome</keyword>
<dbReference type="AlphaFoldDB" id="A0A4Z2GJ70"/>
<name>A0A4Z2GJ70_9TELE</name>
<dbReference type="EMBL" id="SRLO01000532">
    <property type="protein sequence ID" value="TNN52923.1"/>
    <property type="molecule type" value="Genomic_DNA"/>
</dbReference>
<proteinExistence type="predicted"/>
<protein>
    <submittedName>
        <fullName evidence="1">Uncharacterized protein</fullName>
    </submittedName>
</protein>
<evidence type="ECO:0000313" key="1">
    <source>
        <dbReference type="EMBL" id="TNN52923.1"/>
    </source>
</evidence>
<organism evidence="1 2">
    <name type="scientific">Liparis tanakae</name>
    <name type="common">Tanaka's snailfish</name>
    <dbReference type="NCBI Taxonomy" id="230148"/>
    <lineage>
        <taxon>Eukaryota</taxon>
        <taxon>Metazoa</taxon>
        <taxon>Chordata</taxon>
        <taxon>Craniata</taxon>
        <taxon>Vertebrata</taxon>
        <taxon>Euteleostomi</taxon>
        <taxon>Actinopterygii</taxon>
        <taxon>Neopterygii</taxon>
        <taxon>Teleostei</taxon>
        <taxon>Neoteleostei</taxon>
        <taxon>Acanthomorphata</taxon>
        <taxon>Eupercaria</taxon>
        <taxon>Perciformes</taxon>
        <taxon>Cottioidei</taxon>
        <taxon>Cottales</taxon>
        <taxon>Liparidae</taxon>
        <taxon>Liparis</taxon>
    </lineage>
</organism>
<evidence type="ECO:0000313" key="2">
    <source>
        <dbReference type="Proteomes" id="UP000314294"/>
    </source>
</evidence>
<reference evidence="1 2" key="1">
    <citation type="submission" date="2019-03" db="EMBL/GenBank/DDBJ databases">
        <title>First draft genome of Liparis tanakae, snailfish: a comprehensive survey of snailfish specific genes.</title>
        <authorList>
            <person name="Kim W."/>
            <person name="Song I."/>
            <person name="Jeong J.-H."/>
            <person name="Kim D."/>
            <person name="Kim S."/>
            <person name="Ryu S."/>
            <person name="Song J.Y."/>
            <person name="Lee S.K."/>
        </authorList>
    </citation>
    <scope>NUCLEOTIDE SEQUENCE [LARGE SCALE GENOMIC DNA]</scope>
    <source>
        <tissue evidence="1">Muscle</tissue>
    </source>
</reference>
<sequence length="184" mass="20831">MKRGQQILVNTVEVMLTLLHQCSWINMGANMPNLDPRRATSRRHRTKFFSLHLSTKSLVSNMSTSLIQSSCLHQLMKLDTLSRATNEPVTTLRDWKTTSLDGTFMGRAASGYSSWKSCAARLTLLACRHRAQPVPSPSMKLSAVTSRSYRVFSHSARSSFMAYRYSSLDLKGRILLEAEDWMLL</sequence>